<feature type="region of interest" description="Disordered" evidence="1">
    <location>
        <begin position="1"/>
        <end position="21"/>
    </location>
</feature>
<keyword evidence="3" id="KW-1185">Reference proteome</keyword>
<gene>
    <name evidence="2" type="ORF">SAMN04487997_1762</name>
</gene>
<feature type="region of interest" description="Disordered" evidence="1">
    <location>
        <begin position="151"/>
        <end position="185"/>
    </location>
</feature>
<protein>
    <submittedName>
        <fullName evidence="2">Toxin co-regulated pilus biosynthesis protein Q</fullName>
    </submittedName>
</protein>
<reference evidence="2 3" key="1">
    <citation type="submission" date="2016-10" db="EMBL/GenBank/DDBJ databases">
        <authorList>
            <person name="de Groot N.N."/>
        </authorList>
    </citation>
    <scope>NUCLEOTIDE SEQUENCE [LARGE SCALE GENOMIC DNA]</scope>
    <source>
        <strain evidence="2 3">DSM 26515</strain>
    </source>
</reference>
<organism evidence="2 3">
    <name type="scientific">Frateuria terrea</name>
    <dbReference type="NCBI Taxonomy" id="529704"/>
    <lineage>
        <taxon>Bacteria</taxon>
        <taxon>Pseudomonadati</taxon>
        <taxon>Pseudomonadota</taxon>
        <taxon>Gammaproteobacteria</taxon>
        <taxon>Lysobacterales</taxon>
        <taxon>Rhodanobacteraceae</taxon>
        <taxon>Frateuria</taxon>
    </lineage>
</organism>
<feature type="compositionally biased region" description="Basic and acidic residues" evidence="1">
    <location>
        <begin position="174"/>
        <end position="185"/>
    </location>
</feature>
<dbReference type="Gene3D" id="3.55.50.70">
    <property type="match status" value="1"/>
</dbReference>
<proteinExistence type="predicted"/>
<evidence type="ECO:0000313" key="3">
    <source>
        <dbReference type="Proteomes" id="UP000199420"/>
    </source>
</evidence>
<dbReference type="AlphaFoldDB" id="A0A1H6TUX5"/>
<sequence length="185" mass="20016">MPAGALPKALRLRPTPPSSCEHHVNKVPSNRVLGTLLPALLLAGCGTPPAKDFGGHWKPVNRFQAATTEIPLNRPYTYYASPTDETLRAMLVRWTTDTGMTLVYHLPSDFTLFEPVTKVRTVDVRQAAQELSSVYAAQGVRVTVEGNKLRVGRAGSVGPDTAPSHPPESPPLHSTEKSDTTGRAR</sequence>
<dbReference type="STRING" id="529704.SAMN02927913_1962"/>
<evidence type="ECO:0000256" key="1">
    <source>
        <dbReference type="SAM" id="MobiDB-lite"/>
    </source>
</evidence>
<name>A0A1H6TUX5_9GAMM</name>
<accession>A0A1H6TUX5</accession>
<dbReference type="EMBL" id="FNYC01000003">
    <property type="protein sequence ID" value="SEI83849.1"/>
    <property type="molecule type" value="Genomic_DNA"/>
</dbReference>
<dbReference type="Proteomes" id="UP000199420">
    <property type="component" value="Unassembled WGS sequence"/>
</dbReference>
<evidence type="ECO:0000313" key="2">
    <source>
        <dbReference type="EMBL" id="SEI83849.1"/>
    </source>
</evidence>